<evidence type="ECO:0000256" key="8">
    <source>
        <dbReference type="ARBA" id="ARBA00022967"/>
    </source>
</evidence>
<gene>
    <name evidence="11" type="ORF">E4K67_07255</name>
</gene>
<accession>A0A4Z0R8T8</accession>
<evidence type="ECO:0000256" key="9">
    <source>
        <dbReference type="ARBA" id="ARBA00023136"/>
    </source>
</evidence>
<dbReference type="GO" id="GO:0005886">
    <property type="term" value="C:plasma membrane"/>
    <property type="evidence" value="ECO:0007669"/>
    <property type="project" value="UniProtKB-SubCell"/>
</dbReference>
<dbReference type="InterPro" id="IPR003593">
    <property type="entry name" value="AAA+_ATPase"/>
</dbReference>
<dbReference type="Pfam" id="PF00005">
    <property type="entry name" value="ABC_tran"/>
    <property type="match status" value="2"/>
</dbReference>
<sequence length="499" mass="54565">MSTARLKMVGIGKSFPGVKALAGVDIEVGQGEILALLGENGAGKSTLMKVLVGVHQPDCGEIYIDGQLVIIQNPRQAQELGISIIYQEFNLIPFLSVAENIFLGREPRVIKGVVNWKKLYAQTKELLERVGLRHISPKSLVNELSIAEQQLVEVAKALSYASKIIVMDEPTAALNEEDTRRLINIMVGLKEQGMAIIFITHRLEEVGRVADRVTVLRDGRFIGSSAAQELSKDDIVRMMVGRDINDLYPERNDKLGETVLEAAGLNFYDHLKDVSFSLAKGEVLGIGGLMGSGSEHLAKALFGVYPKIQGTVIVEGGKPISSIREAIDAGVALVTDDRKGLGLVLNMSVGKNILMPTYRHLAKLGVLVNRTKHTDIIQKWIEKLKIKVHSPSVEVVTLSGGNQQKVVLAKWLEMNPKVLILQEPTRGIDVGAKGEIYQMMKNLTDEGKSIILISSEMPELLGMSHRILVMHAGRITGELLNEEATQEKIFMYATGGEVG</sequence>
<keyword evidence="5" id="KW-0677">Repeat</keyword>
<dbReference type="FunFam" id="3.40.50.300:FF:000127">
    <property type="entry name" value="Ribose import ATP-binding protein RbsA"/>
    <property type="match status" value="1"/>
</dbReference>
<evidence type="ECO:0000256" key="5">
    <source>
        <dbReference type="ARBA" id="ARBA00022737"/>
    </source>
</evidence>
<keyword evidence="3" id="KW-1003">Cell membrane</keyword>
<dbReference type="GO" id="GO:0016887">
    <property type="term" value="F:ATP hydrolysis activity"/>
    <property type="evidence" value="ECO:0007669"/>
    <property type="project" value="InterPro"/>
</dbReference>
<dbReference type="PROSITE" id="PS00211">
    <property type="entry name" value="ABC_TRANSPORTER_1"/>
    <property type="match status" value="1"/>
</dbReference>
<reference evidence="11 12" key="1">
    <citation type="submission" date="2019-03" db="EMBL/GenBank/DDBJ databases">
        <title>Draft Genome Sequence of Desulfosporosinus fructosivorans Strain 63.6F, Isolated from Marine Sediment in the Baltic Sea.</title>
        <authorList>
            <person name="Hausmann B."/>
            <person name="Vandieken V."/>
            <person name="Pjevac P."/>
            <person name="Schreck K."/>
            <person name="Herbold C.W."/>
            <person name="Loy A."/>
        </authorList>
    </citation>
    <scope>NUCLEOTIDE SEQUENCE [LARGE SCALE GENOMIC DNA]</scope>
    <source>
        <strain evidence="11 12">63.6F</strain>
    </source>
</reference>
<comment type="subcellular location">
    <subcellularLocation>
        <location evidence="1">Cell membrane</location>
        <topology evidence="1">Peripheral membrane protein</topology>
    </subcellularLocation>
</comment>
<organism evidence="11 12">
    <name type="scientific">Desulfosporosinus fructosivorans</name>
    <dbReference type="NCBI Taxonomy" id="2018669"/>
    <lineage>
        <taxon>Bacteria</taxon>
        <taxon>Bacillati</taxon>
        <taxon>Bacillota</taxon>
        <taxon>Clostridia</taxon>
        <taxon>Eubacteriales</taxon>
        <taxon>Desulfitobacteriaceae</taxon>
        <taxon>Desulfosporosinus</taxon>
    </lineage>
</organism>
<dbReference type="EMBL" id="SPQQ01000002">
    <property type="protein sequence ID" value="TGE39240.1"/>
    <property type="molecule type" value="Genomic_DNA"/>
</dbReference>
<evidence type="ECO:0000313" key="12">
    <source>
        <dbReference type="Proteomes" id="UP000298460"/>
    </source>
</evidence>
<keyword evidence="4" id="KW-0762">Sugar transport</keyword>
<dbReference type="RefSeq" id="WP_135545735.1">
    <property type="nucleotide sequence ID" value="NZ_SPQQ01000002.1"/>
</dbReference>
<evidence type="ECO:0000259" key="10">
    <source>
        <dbReference type="PROSITE" id="PS50893"/>
    </source>
</evidence>
<keyword evidence="2" id="KW-0813">Transport</keyword>
<evidence type="ECO:0000256" key="1">
    <source>
        <dbReference type="ARBA" id="ARBA00004202"/>
    </source>
</evidence>
<dbReference type="InterPro" id="IPR003439">
    <property type="entry name" value="ABC_transporter-like_ATP-bd"/>
</dbReference>
<dbReference type="InterPro" id="IPR027417">
    <property type="entry name" value="P-loop_NTPase"/>
</dbReference>
<evidence type="ECO:0000256" key="6">
    <source>
        <dbReference type="ARBA" id="ARBA00022741"/>
    </source>
</evidence>
<dbReference type="CDD" id="cd03215">
    <property type="entry name" value="ABC_Carb_Monos_II"/>
    <property type="match status" value="1"/>
</dbReference>
<dbReference type="InterPro" id="IPR017871">
    <property type="entry name" value="ABC_transporter-like_CS"/>
</dbReference>
<feature type="domain" description="ABC transporter" evidence="10">
    <location>
        <begin position="250"/>
        <end position="497"/>
    </location>
</feature>
<evidence type="ECO:0000256" key="4">
    <source>
        <dbReference type="ARBA" id="ARBA00022597"/>
    </source>
</evidence>
<keyword evidence="8" id="KW-1278">Translocase</keyword>
<name>A0A4Z0R8T8_9FIRM</name>
<evidence type="ECO:0000313" key="11">
    <source>
        <dbReference type="EMBL" id="TGE39240.1"/>
    </source>
</evidence>
<evidence type="ECO:0000256" key="2">
    <source>
        <dbReference type="ARBA" id="ARBA00022448"/>
    </source>
</evidence>
<dbReference type="PANTHER" id="PTHR43790">
    <property type="entry name" value="CARBOHYDRATE TRANSPORT ATP-BINDING PROTEIN MG119-RELATED"/>
    <property type="match status" value="1"/>
</dbReference>
<dbReference type="SUPFAM" id="SSF52540">
    <property type="entry name" value="P-loop containing nucleoside triphosphate hydrolases"/>
    <property type="match status" value="2"/>
</dbReference>
<dbReference type="InterPro" id="IPR050107">
    <property type="entry name" value="ABC_carbohydrate_import_ATPase"/>
</dbReference>
<dbReference type="Gene3D" id="3.40.50.300">
    <property type="entry name" value="P-loop containing nucleotide triphosphate hydrolases"/>
    <property type="match status" value="2"/>
</dbReference>
<keyword evidence="12" id="KW-1185">Reference proteome</keyword>
<dbReference type="PANTHER" id="PTHR43790:SF3">
    <property type="entry name" value="D-ALLOSE IMPORT ATP-BINDING PROTEIN ALSA-RELATED"/>
    <property type="match status" value="1"/>
</dbReference>
<dbReference type="OrthoDB" id="9771863at2"/>
<comment type="caution">
    <text evidence="11">The sequence shown here is derived from an EMBL/GenBank/DDBJ whole genome shotgun (WGS) entry which is preliminary data.</text>
</comment>
<keyword evidence="6" id="KW-0547">Nucleotide-binding</keyword>
<protein>
    <submittedName>
        <fullName evidence="11">Sugar ABC transporter ATP-binding protein</fullName>
    </submittedName>
</protein>
<dbReference type="GO" id="GO:0005524">
    <property type="term" value="F:ATP binding"/>
    <property type="evidence" value="ECO:0007669"/>
    <property type="project" value="UniProtKB-KW"/>
</dbReference>
<keyword evidence="7 11" id="KW-0067">ATP-binding</keyword>
<proteinExistence type="predicted"/>
<dbReference type="SMART" id="SM00382">
    <property type="entry name" value="AAA"/>
    <property type="match status" value="2"/>
</dbReference>
<dbReference type="Proteomes" id="UP000298460">
    <property type="component" value="Unassembled WGS sequence"/>
</dbReference>
<dbReference type="AlphaFoldDB" id="A0A4Z0R8T8"/>
<dbReference type="CDD" id="cd03216">
    <property type="entry name" value="ABC_Carb_Monos_I"/>
    <property type="match status" value="1"/>
</dbReference>
<keyword evidence="9" id="KW-0472">Membrane</keyword>
<evidence type="ECO:0000256" key="3">
    <source>
        <dbReference type="ARBA" id="ARBA00022475"/>
    </source>
</evidence>
<feature type="domain" description="ABC transporter" evidence="10">
    <location>
        <begin position="6"/>
        <end position="243"/>
    </location>
</feature>
<dbReference type="PROSITE" id="PS50893">
    <property type="entry name" value="ABC_TRANSPORTER_2"/>
    <property type="match status" value="2"/>
</dbReference>
<evidence type="ECO:0000256" key="7">
    <source>
        <dbReference type="ARBA" id="ARBA00022840"/>
    </source>
</evidence>